<dbReference type="STRING" id="713588.SAMN05421789_1282"/>
<keyword evidence="3" id="KW-1185">Reference proteome</keyword>
<dbReference type="AlphaFoldDB" id="A0A1N7P340"/>
<reference evidence="3" key="1">
    <citation type="submission" date="2017-01" db="EMBL/GenBank/DDBJ databases">
        <authorList>
            <person name="Varghese N."/>
            <person name="Submissions S."/>
        </authorList>
    </citation>
    <scope>NUCLEOTIDE SEQUENCE [LARGE SCALE GENOMIC DNA]</scope>
    <source>
        <strain evidence="3">DSM 23145</strain>
    </source>
</reference>
<dbReference type="Proteomes" id="UP000185839">
    <property type="component" value="Unassembled WGS sequence"/>
</dbReference>
<feature type="non-terminal residue" evidence="2">
    <location>
        <position position="1"/>
    </location>
</feature>
<name>A0A1N7P340_9FLAO</name>
<evidence type="ECO:0000313" key="3">
    <source>
        <dbReference type="Proteomes" id="UP000185839"/>
    </source>
</evidence>
<organism evidence="2 3">
    <name type="scientific">Kaistella chaponensis</name>
    <dbReference type="NCBI Taxonomy" id="713588"/>
    <lineage>
        <taxon>Bacteria</taxon>
        <taxon>Pseudomonadati</taxon>
        <taxon>Bacteroidota</taxon>
        <taxon>Flavobacteriia</taxon>
        <taxon>Flavobacteriales</taxon>
        <taxon>Weeksellaceae</taxon>
        <taxon>Chryseobacterium group</taxon>
        <taxon>Kaistella</taxon>
    </lineage>
</organism>
<feature type="domain" description="Transposase DDE" evidence="1">
    <location>
        <begin position="4"/>
        <end position="98"/>
    </location>
</feature>
<gene>
    <name evidence="2" type="ORF">SAMN05421789_1282</name>
</gene>
<evidence type="ECO:0000259" key="1">
    <source>
        <dbReference type="Pfam" id="PF13751"/>
    </source>
</evidence>
<dbReference type="Pfam" id="PF13751">
    <property type="entry name" value="DDE_Tnp_1_6"/>
    <property type="match status" value="1"/>
</dbReference>
<dbReference type="PANTHER" id="PTHR33408">
    <property type="entry name" value="TRANSPOSASE"/>
    <property type="match status" value="1"/>
</dbReference>
<evidence type="ECO:0000313" key="2">
    <source>
        <dbReference type="EMBL" id="SIT04947.1"/>
    </source>
</evidence>
<dbReference type="EMBL" id="FTOI01000028">
    <property type="protein sequence ID" value="SIT04947.1"/>
    <property type="molecule type" value="Genomic_DNA"/>
</dbReference>
<accession>A0A1N7P340</accession>
<proteinExistence type="predicted"/>
<dbReference type="InterPro" id="IPR025668">
    <property type="entry name" value="Tnp_DDE_dom"/>
</dbReference>
<sequence>YDFKKYRTPACKECPVKSLCTSRTGGREIDRSQYADAVEENNQRYRENGQLYRKRQEINEHIFGTIKRQWGYNHTNLTGLEKVNGEHSLIMLVYNIKRAMNILGVPDLIAKIKNWKSPYKRNVLFLQITKHFKLKSVFVFEKILLVA</sequence>
<dbReference type="RefSeq" id="WP_245820754.1">
    <property type="nucleotide sequence ID" value="NZ_FTOI01000028.1"/>
</dbReference>
<protein>
    <submittedName>
        <fullName evidence="2">Transposase DDE domain-containing protein</fullName>
    </submittedName>
</protein>